<dbReference type="PANTHER" id="PTHR30182:SF12">
    <property type="entry name" value="L-SERINE DEHYDRATASE, BETA CHAIN-RELATED"/>
    <property type="match status" value="1"/>
</dbReference>
<keyword evidence="7 11" id="KW-0408">Iron</keyword>
<dbReference type="CDD" id="cd04903">
    <property type="entry name" value="ACT_LSD"/>
    <property type="match status" value="1"/>
</dbReference>
<dbReference type="InterPro" id="IPR005131">
    <property type="entry name" value="Ser_deHydtase_bsu"/>
</dbReference>
<evidence type="ECO:0000256" key="1">
    <source>
        <dbReference type="ARBA" id="ARBA00001966"/>
    </source>
</evidence>
<evidence type="ECO:0000259" key="13">
    <source>
        <dbReference type="PROSITE" id="PS51671"/>
    </source>
</evidence>
<dbReference type="InterPro" id="IPR004643">
    <property type="entry name" value="Fe-S_L-Ser_bsu"/>
</dbReference>
<dbReference type="GO" id="GO:0003941">
    <property type="term" value="F:L-serine ammonia-lyase activity"/>
    <property type="evidence" value="ECO:0007669"/>
    <property type="project" value="UniProtKB-UniRule"/>
</dbReference>
<dbReference type="AlphaFoldDB" id="A0AAC9RX85"/>
<dbReference type="Proteomes" id="UP000242864">
    <property type="component" value="Chromosome"/>
</dbReference>
<evidence type="ECO:0000313" key="14">
    <source>
        <dbReference type="EMBL" id="ARJ51667.1"/>
    </source>
</evidence>
<dbReference type="GO" id="GO:0046872">
    <property type="term" value="F:metal ion binding"/>
    <property type="evidence" value="ECO:0007669"/>
    <property type="project" value="UniProtKB-UniRule"/>
</dbReference>
<evidence type="ECO:0000256" key="10">
    <source>
        <dbReference type="ARBA" id="ARBA00049406"/>
    </source>
</evidence>
<evidence type="ECO:0000256" key="8">
    <source>
        <dbReference type="ARBA" id="ARBA00023014"/>
    </source>
</evidence>
<dbReference type="InterPro" id="IPR029009">
    <property type="entry name" value="ASB_dom_sf"/>
</dbReference>
<keyword evidence="4 11" id="KW-0312">Gluconeogenesis</keyword>
<keyword evidence="8 11" id="KW-0411">Iron-sulfur</keyword>
<evidence type="ECO:0000256" key="3">
    <source>
        <dbReference type="ARBA" id="ARBA00008636"/>
    </source>
</evidence>
<dbReference type="InterPro" id="IPR002912">
    <property type="entry name" value="ACT_dom"/>
</dbReference>
<evidence type="ECO:0000256" key="2">
    <source>
        <dbReference type="ARBA" id="ARBA00004742"/>
    </source>
</evidence>
<dbReference type="KEGG" id="slz:B5P37_10265"/>
<keyword evidence="6 11" id="KW-0479">Metal-binding</keyword>
<dbReference type="Pfam" id="PF01842">
    <property type="entry name" value="ACT"/>
    <property type="match status" value="1"/>
</dbReference>
<keyword evidence="15" id="KW-1185">Reference proteome</keyword>
<sequence length="226" mass="24396">MKYKSVFDIIGPTMVGPSSSHTAGAVRIGRVARDLFGQQPDRADIYLYGSFMETYKGHGTDVALVGGLLGYDTDDDRIETSLDTAEKAGMKVHFIEMTEERSHPNTAIIDMTDSDKNISVEGVSIGGGKIEVVAINGFPLAISGNYPTLLVFHQDTFGTIGKVANIIGDRGINVGSMQVSRKEKGDQALMTCELDEDVNEEILNLIRQVPGVVTVSLMGISHDDRS</sequence>
<protein>
    <recommendedName>
        <fullName evidence="11">L-serine deaminase</fullName>
    </recommendedName>
</protein>
<evidence type="ECO:0000256" key="4">
    <source>
        <dbReference type="ARBA" id="ARBA00022432"/>
    </source>
</evidence>
<evidence type="ECO:0000256" key="7">
    <source>
        <dbReference type="ARBA" id="ARBA00023004"/>
    </source>
</evidence>
<dbReference type="PROSITE" id="PS51671">
    <property type="entry name" value="ACT"/>
    <property type="match status" value="1"/>
</dbReference>
<keyword evidence="9 11" id="KW-0456">Lyase</keyword>
<dbReference type="InterPro" id="IPR045865">
    <property type="entry name" value="ACT-like_dom_sf"/>
</dbReference>
<dbReference type="GO" id="GO:0006094">
    <property type="term" value="P:gluconeogenesis"/>
    <property type="evidence" value="ECO:0007669"/>
    <property type="project" value="UniProtKB-UniRule"/>
</dbReference>
<name>A0AAC9RX85_9STAP</name>
<dbReference type="InterPro" id="IPR051318">
    <property type="entry name" value="Fe-S_L-Ser"/>
</dbReference>
<evidence type="ECO:0000256" key="11">
    <source>
        <dbReference type="PIRNR" id="PIRNR036692"/>
    </source>
</evidence>
<evidence type="ECO:0000256" key="12">
    <source>
        <dbReference type="RuleBase" id="RU366059"/>
    </source>
</evidence>
<dbReference type="Gene3D" id="3.30.70.260">
    <property type="match status" value="1"/>
</dbReference>
<dbReference type="Pfam" id="PF03315">
    <property type="entry name" value="SDH_beta"/>
    <property type="match status" value="1"/>
</dbReference>
<evidence type="ECO:0000256" key="9">
    <source>
        <dbReference type="ARBA" id="ARBA00023239"/>
    </source>
</evidence>
<accession>A0AAC9RX85</accession>
<gene>
    <name evidence="14" type="ORF">B5P37_10265</name>
</gene>
<dbReference type="Gene3D" id="3.30.1330.90">
    <property type="entry name" value="D-3-phosphoglycerate dehydrogenase, domain 3"/>
    <property type="match status" value="1"/>
</dbReference>
<reference evidence="14 15" key="1">
    <citation type="submission" date="2017-04" db="EMBL/GenBank/DDBJ databases">
        <authorList>
            <person name="Veseli I.A."/>
            <person name="Tang C."/>
            <person name="Pombert J.-F."/>
        </authorList>
    </citation>
    <scope>NUCLEOTIDE SEQUENCE [LARGE SCALE GENOMIC DNA]</scope>
    <source>
        <strain evidence="14 15">ATCC 700373</strain>
    </source>
</reference>
<organism evidence="14 15">
    <name type="scientific">Staphylococcus lutrae</name>
    <dbReference type="NCBI Taxonomy" id="155085"/>
    <lineage>
        <taxon>Bacteria</taxon>
        <taxon>Bacillati</taxon>
        <taxon>Bacillota</taxon>
        <taxon>Bacilli</taxon>
        <taxon>Bacillales</taxon>
        <taxon>Staphylococcaceae</taxon>
        <taxon>Staphylococcus</taxon>
    </lineage>
</organism>
<dbReference type="NCBIfam" id="TIGR00719">
    <property type="entry name" value="sda_beta"/>
    <property type="match status" value="1"/>
</dbReference>
<comment type="cofactor">
    <cofactor evidence="1 12">
        <name>[4Fe-4S] cluster</name>
        <dbReference type="ChEBI" id="CHEBI:49883"/>
    </cofactor>
</comment>
<dbReference type="PIRSF" id="PIRSF036692">
    <property type="entry name" value="SDH_B"/>
    <property type="match status" value="1"/>
</dbReference>
<comment type="pathway">
    <text evidence="2 11">Carbohydrate biosynthesis; gluconeogenesis.</text>
</comment>
<keyword evidence="5 11" id="KW-0004">4Fe-4S</keyword>
<dbReference type="FunFam" id="3.30.1330.90:FF:000004">
    <property type="entry name" value="L-serine dehydratase, iron-sulfur-dependent subunit beta"/>
    <property type="match status" value="1"/>
</dbReference>
<dbReference type="SUPFAM" id="SSF55021">
    <property type="entry name" value="ACT-like"/>
    <property type="match status" value="1"/>
</dbReference>
<evidence type="ECO:0000256" key="5">
    <source>
        <dbReference type="ARBA" id="ARBA00022485"/>
    </source>
</evidence>
<proteinExistence type="inferred from homology"/>
<dbReference type="PANTHER" id="PTHR30182">
    <property type="entry name" value="L-SERINE DEHYDRATASE"/>
    <property type="match status" value="1"/>
</dbReference>
<feature type="domain" description="ACT" evidence="13">
    <location>
        <begin position="148"/>
        <end position="220"/>
    </location>
</feature>
<evidence type="ECO:0000313" key="15">
    <source>
        <dbReference type="Proteomes" id="UP000242864"/>
    </source>
</evidence>
<comment type="similarity">
    <text evidence="3 11 12">Belongs to the iron-sulfur dependent L-serine dehydratase family.</text>
</comment>
<dbReference type="GO" id="GO:0051539">
    <property type="term" value="F:4 iron, 4 sulfur cluster binding"/>
    <property type="evidence" value="ECO:0007669"/>
    <property type="project" value="UniProtKB-UniRule"/>
</dbReference>
<dbReference type="RefSeq" id="WP_085238118.1">
    <property type="nucleotide sequence ID" value="NZ_CP020773.1"/>
</dbReference>
<dbReference type="FunFam" id="3.30.70.260:FF:000008">
    <property type="entry name" value="D-3-phosphoglycerate dehydrogenase, chloroplastic"/>
    <property type="match status" value="1"/>
</dbReference>
<dbReference type="EMBL" id="CP020773">
    <property type="protein sequence ID" value="ARJ51667.1"/>
    <property type="molecule type" value="Genomic_DNA"/>
</dbReference>
<evidence type="ECO:0000256" key="6">
    <source>
        <dbReference type="ARBA" id="ARBA00022723"/>
    </source>
</evidence>
<comment type="catalytic activity">
    <reaction evidence="10 11 12">
        <text>L-serine = pyruvate + NH4(+)</text>
        <dbReference type="Rhea" id="RHEA:19169"/>
        <dbReference type="ChEBI" id="CHEBI:15361"/>
        <dbReference type="ChEBI" id="CHEBI:28938"/>
        <dbReference type="ChEBI" id="CHEBI:33384"/>
        <dbReference type="EC" id="4.3.1.17"/>
    </reaction>
</comment>
<dbReference type="SUPFAM" id="SSF143548">
    <property type="entry name" value="Serine metabolism enzymes domain"/>
    <property type="match status" value="1"/>
</dbReference>